<reference evidence="1" key="2">
    <citation type="submission" date="2022-06" db="UniProtKB">
        <authorList>
            <consortium name="EnsemblMetazoa"/>
        </authorList>
    </citation>
    <scope>IDENTIFICATION</scope>
    <source>
        <strain evidence="1">PS312</strain>
    </source>
</reference>
<protein>
    <submittedName>
        <fullName evidence="1">Uncharacterized protein</fullName>
    </submittedName>
</protein>
<dbReference type="Proteomes" id="UP000005239">
    <property type="component" value="Unassembled WGS sequence"/>
</dbReference>
<keyword evidence="2" id="KW-1185">Reference proteome</keyword>
<accession>A0A2A6C8C3</accession>
<proteinExistence type="predicted"/>
<evidence type="ECO:0000313" key="2">
    <source>
        <dbReference type="Proteomes" id="UP000005239"/>
    </source>
</evidence>
<gene>
    <name evidence="1" type="primary">WBGene00092594</name>
</gene>
<organism evidence="1 2">
    <name type="scientific">Pristionchus pacificus</name>
    <name type="common">Parasitic nematode worm</name>
    <dbReference type="NCBI Taxonomy" id="54126"/>
    <lineage>
        <taxon>Eukaryota</taxon>
        <taxon>Metazoa</taxon>
        <taxon>Ecdysozoa</taxon>
        <taxon>Nematoda</taxon>
        <taxon>Chromadorea</taxon>
        <taxon>Rhabditida</taxon>
        <taxon>Rhabditina</taxon>
        <taxon>Diplogasteromorpha</taxon>
        <taxon>Diplogasteroidea</taxon>
        <taxon>Neodiplogasteridae</taxon>
        <taxon>Pristionchus</taxon>
    </lineage>
</organism>
<reference evidence="2" key="1">
    <citation type="journal article" date="2008" name="Nat. Genet.">
        <title>The Pristionchus pacificus genome provides a unique perspective on nematode lifestyle and parasitism.</title>
        <authorList>
            <person name="Dieterich C."/>
            <person name="Clifton S.W."/>
            <person name="Schuster L.N."/>
            <person name="Chinwalla A."/>
            <person name="Delehaunty K."/>
            <person name="Dinkelacker I."/>
            <person name="Fulton L."/>
            <person name="Fulton R."/>
            <person name="Godfrey J."/>
            <person name="Minx P."/>
            <person name="Mitreva M."/>
            <person name="Roeseler W."/>
            <person name="Tian H."/>
            <person name="Witte H."/>
            <person name="Yang S.P."/>
            <person name="Wilson R.K."/>
            <person name="Sommer R.J."/>
        </authorList>
    </citation>
    <scope>NUCLEOTIDE SEQUENCE [LARGE SCALE GENOMIC DNA]</scope>
    <source>
        <strain evidence="2">PS312</strain>
    </source>
</reference>
<name>A0A2A6C8C3_PRIPA</name>
<dbReference type="AlphaFoldDB" id="A0A2A6C8C3"/>
<accession>A0A8R1U515</accession>
<evidence type="ECO:0000313" key="1">
    <source>
        <dbReference type="EnsemblMetazoa" id="PPA03040.1"/>
    </source>
</evidence>
<dbReference type="EnsemblMetazoa" id="PPA03040.1">
    <property type="protein sequence ID" value="PPA03040.1"/>
    <property type="gene ID" value="WBGene00092594"/>
</dbReference>
<sequence length="239" mass="27808">MFLFLISPILAMLLNRSLLIFLICAFAAAATTKLCNRYRDDCCILTDVPDWATASFAEKDEHIRCAAKYNHTHYHGTLTILWIDLFLFLIYFLFICKVDPEISEAEENRLMDKAYEHGRDYPACFINSNKSGKTWVYLSAETNTIRNTGGYLLKSAEYHCFLDNCNEKFTAQELDAECTRRLIADGTIDPNTIAEHEERMRPTTRRTTTTTLEPLPKPRGMDEYNEWYDRMKAEEEYDD</sequence>